<protein>
    <recommendedName>
        <fullName evidence="10">Mannosyl phosphorylinositol ceramide synthase SUR1</fullName>
    </recommendedName>
</protein>
<dbReference type="EMBL" id="NMPR01000164">
    <property type="protein sequence ID" value="KAA8628784.1"/>
    <property type="molecule type" value="Genomic_DNA"/>
</dbReference>
<evidence type="ECO:0000256" key="5">
    <source>
        <dbReference type="ARBA" id="ARBA00022989"/>
    </source>
</evidence>
<dbReference type="GO" id="GO:0000030">
    <property type="term" value="F:mannosyltransferase activity"/>
    <property type="evidence" value="ECO:0007669"/>
    <property type="project" value="TreeGrafter"/>
</dbReference>
<keyword evidence="6 7" id="KW-0472">Membrane</keyword>
<evidence type="ECO:0008006" key="10">
    <source>
        <dbReference type="Google" id="ProtNLM"/>
    </source>
</evidence>
<dbReference type="PANTHER" id="PTHR32385">
    <property type="entry name" value="MANNOSYL PHOSPHORYLINOSITOL CERAMIDE SYNTHASE"/>
    <property type="match status" value="1"/>
</dbReference>
<evidence type="ECO:0000313" key="8">
    <source>
        <dbReference type="EMBL" id="KAA8628784.1"/>
    </source>
</evidence>
<sequence length="323" mass="37187">MAFGIPILTCISSLTVPNMPAITVRFLGLAALSAVILLNIPNTRAMIHIGHFFSGPSLTQADIASTRGQDQFIPKIIHQIYHNWDDPSNETAPDDFDATRQSCTTTNPDFEYRLWTANSSRQFIETHYEWFLQTYDSYPCHTQRLNTLRYFLMRHCGGIYMDLEYTCSRDLKPLLYLPSWVMGRGHGITGARPDHPYWIMMIESLIPRGHRSITHSGGPEFESSIWKKYHAQLPTKPRKQDRVYRIKMGNQEEVFFKSNGRFKHVWDDSFGYVASTKSLLGCLLLFAVFTLRLARSWQARKTYQREYLKLLPAKDQGGGYGTV</sequence>
<organism evidence="8 9">
    <name type="scientific">Sordaria macrospora</name>
    <dbReference type="NCBI Taxonomy" id="5147"/>
    <lineage>
        <taxon>Eukaryota</taxon>
        <taxon>Fungi</taxon>
        <taxon>Dikarya</taxon>
        <taxon>Ascomycota</taxon>
        <taxon>Pezizomycotina</taxon>
        <taxon>Sordariomycetes</taxon>
        <taxon>Sordariomycetidae</taxon>
        <taxon>Sordariales</taxon>
        <taxon>Sordariaceae</taxon>
        <taxon>Sordaria</taxon>
    </lineage>
</organism>
<evidence type="ECO:0000256" key="2">
    <source>
        <dbReference type="ARBA" id="ARBA00009003"/>
    </source>
</evidence>
<name>A0A8S8ZE44_SORMA</name>
<evidence type="ECO:0000256" key="1">
    <source>
        <dbReference type="ARBA" id="ARBA00004370"/>
    </source>
</evidence>
<evidence type="ECO:0000256" key="3">
    <source>
        <dbReference type="ARBA" id="ARBA00022679"/>
    </source>
</evidence>
<comment type="similarity">
    <text evidence="2">Belongs to the glycosyltransferase 32 family.</text>
</comment>
<keyword evidence="5 7" id="KW-1133">Transmembrane helix</keyword>
<comment type="caution">
    <text evidence="8">The sequence shown here is derived from an EMBL/GenBank/DDBJ whole genome shotgun (WGS) entry which is preliminary data.</text>
</comment>
<proteinExistence type="inferred from homology"/>
<feature type="transmembrane region" description="Helical" evidence="7">
    <location>
        <begin position="270"/>
        <end position="291"/>
    </location>
</feature>
<dbReference type="Pfam" id="PF04488">
    <property type="entry name" value="Gly_transf_sug"/>
    <property type="match status" value="1"/>
</dbReference>
<dbReference type="VEuPathDB" id="FungiDB:SMAC_12617"/>
<evidence type="ECO:0000256" key="7">
    <source>
        <dbReference type="SAM" id="Phobius"/>
    </source>
</evidence>
<dbReference type="GO" id="GO:0016020">
    <property type="term" value="C:membrane"/>
    <property type="evidence" value="ECO:0007669"/>
    <property type="project" value="UniProtKB-SubCell"/>
</dbReference>
<dbReference type="InterPro" id="IPR051706">
    <property type="entry name" value="Glycosyltransferase_domain"/>
</dbReference>
<evidence type="ECO:0000256" key="4">
    <source>
        <dbReference type="ARBA" id="ARBA00022692"/>
    </source>
</evidence>
<evidence type="ECO:0000256" key="6">
    <source>
        <dbReference type="ARBA" id="ARBA00023136"/>
    </source>
</evidence>
<gene>
    <name evidence="8" type="ORF">SMACR_12617</name>
</gene>
<comment type="subcellular location">
    <subcellularLocation>
        <location evidence="1">Membrane</location>
    </subcellularLocation>
</comment>
<reference evidence="8 9" key="1">
    <citation type="submission" date="2017-07" db="EMBL/GenBank/DDBJ databases">
        <title>Genome sequence of the Sordaria macrospora wild type strain R19027.</title>
        <authorList>
            <person name="Nowrousian M."/>
            <person name="Teichert I."/>
            <person name="Kueck U."/>
        </authorList>
    </citation>
    <scope>NUCLEOTIDE SEQUENCE [LARGE SCALE GENOMIC DNA]</scope>
    <source>
        <strain evidence="8 9">R19027</strain>
        <tissue evidence="8">Mycelium</tissue>
    </source>
</reference>
<accession>A0A8S8ZE44</accession>
<dbReference type="Proteomes" id="UP000433876">
    <property type="component" value="Unassembled WGS sequence"/>
</dbReference>
<dbReference type="AlphaFoldDB" id="A0A8S8ZE44"/>
<keyword evidence="4 7" id="KW-0812">Transmembrane</keyword>
<dbReference type="InterPro" id="IPR007577">
    <property type="entry name" value="GlycoTrfase_DXD_sugar-bd_CS"/>
</dbReference>
<dbReference type="SUPFAM" id="SSF53448">
    <property type="entry name" value="Nucleotide-diphospho-sugar transferases"/>
    <property type="match status" value="1"/>
</dbReference>
<dbReference type="GO" id="GO:0051999">
    <property type="term" value="P:mannosyl-inositol phosphorylceramide biosynthetic process"/>
    <property type="evidence" value="ECO:0007669"/>
    <property type="project" value="TreeGrafter"/>
</dbReference>
<keyword evidence="3" id="KW-0808">Transferase</keyword>
<dbReference type="PANTHER" id="PTHR32385:SF20">
    <property type="entry name" value="MANNOSYL PHOSPHORYLINOSITOL CERAMIDE SYNTHASE CSH1-RELATED"/>
    <property type="match status" value="1"/>
</dbReference>
<feature type="transmembrane region" description="Helical" evidence="7">
    <location>
        <begin position="22"/>
        <end position="40"/>
    </location>
</feature>
<evidence type="ECO:0000313" key="9">
    <source>
        <dbReference type="Proteomes" id="UP000433876"/>
    </source>
</evidence>
<dbReference type="InterPro" id="IPR029044">
    <property type="entry name" value="Nucleotide-diphossugar_trans"/>
</dbReference>
<dbReference type="Gene3D" id="3.90.550.20">
    <property type="match status" value="1"/>
</dbReference>